<feature type="region of interest" description="Disordered" evidence="1">
    <location>
        <begin position="32"/>
        <end position="57"/>
    </location>
</feature>
<proteinExistence type="predicted"/>
<reference evidence="2 3" key="1">
    <citation type="submission" date="2021-03" db="EMBL/GenBank/DDBJ databases">
        <authorList>
            <person name="King G.J."/>
            <person name="Bancroft I."/>
            <person name="Baten A."/>
            <person name="Bloomfield J."/>
            <person name="Borpatragohain P."/>
            <person name="He Z."/>
            <person name="Irish N."/>
            <person name="Irwin J."/>
            <person name="Liu K."/>
            <person name="Mauleon R.P."/>
            <person name="Moore J."/>
            <person name="Morris R."/>
            <person name="Ostergaard L."/>
            <person name="Wang B."/>
            <person name="Wells R."/>
        </authorList>
    </citation>
    <scope>NUCLEOTIDE SEQUENCE [LARGE SCALE GENOMIC DNA]</scope>
    <source>
        <strain evidence="2">R-o-18</strain>
        <tissue evidence="2">Leaf</tissue>
    </source>
</reference>
<sequence>MSSFFDARTHVAILDDEGTRVTSPPHLILAGDPAFGSLDQNGAPQLHQTSPQTSLSL</sequence>
<dbReference type="EMBL" id="JADBGQ010000010">
    <property type="protein sequence ID" value="KAG5375315.1"/>
    <property type="molecule type" value="Genomic_DNA"/>
</dbReference>
<protein>
    <submittedName>
        <fullName evidence="2">Uncharacterized protein</fullName>
    </submittedName>
</protein>
<accession>A0ABQ7KLA3</accession>
<organism evidence="2 3">
    <name type="scientific">Brassica rapa subsp. trilocularis</name>
    <dbReference type="NCBI Taxonomy" id="1813537"/>
    <lineage>
        <taxon>Eukaryota</taxon>
        <taxon>Viridiplantae</taxon>
        <taxon>Streptophyta</taxon>
        <taxon>Embryophyta</taxon>
        <taxon>Tracheophyta</taxon>
        <taxon>Spermatophyta</taxon>
        <taxon>Magnoliopsida</taxon>
        <taxon>eudicotyledons</taxon>
        <taxon>Gunneridae</taxon>
        <taxon>Pentapetalae</taxon>
        <taxon>rosids</taxon>
        <taxon>malvids</taxon>
        <taxon>Brassicales</taxon>
        <taxon>Brassicaceae</taxon>
        <taxon>Brassiceae</taxon>
        <taxon>Brassica</taxon>
    </lineage>
</organism>
<keyword evidence="3" id="KW-1185">Reference proteome</keyword>
<name>A0ABQ7KLA3_BRACM</name>
<dbReference type="Proteomes" id="UP000823674">
    <property type="component" value="Chromosome A10"/>
</dbReference>
<evidence type="ECO:0000256" key="1">
    <source>
        <dbReference type="SAM" id="MobiDB-lite"/>
    </source>
</evidence>
<comment type="caution">
    <text evidence="2">The sequence shown here is derived from an EMBL/GenBank/DDBJ whole genome shotgun (WGS) entry which is preliminary data.</text>
</comment>
<gene>
    <name evidence="2" type="primary">A10g501840.1_BraROA</name>
    <name evidence="2" type="ORF">IGI04_039911</name>
</gene>
<evidence type="ECO:0000313" key="3">
    <source>
        <dbReference type="Proteomes" id="UP000823674"/>
    </source>
</evidence>
<evidence type="ECO:0000313" key="2">
    <source>
        <dbReference type="EMBL" id="KAG5375315.1"/>
    </source>
</evidence>
<feature type="compositionally biased region" description="Polar residues" evidence="1">
    <location>
        <begin position="38"/>
        <end position="57"/>
    </location>
</feature>